<protein>
    <submittedName>
        <fullName evidence="1">Uncharacterized protein</fullName>
    </submittedName>
</protein>
<evidence type="ECO:0000313" key="2">
    <source>
        <dbReference type="Proteomes" id="UP001139646"/>
    </source>
</evidence>
<name>A0ABS9X788_9GAMM</name>
<keyword evidence="2" id="KW-1185">Reference proteome</keyword>
<accession>A0ABS9X788</accession>
<gene>
    <name evidence="1" type="ORF">L3081_25025</name>
</gene>
<sequence length="151" mass="16909">MFNETIQNNTLSKVIKEKWTVKETKAKANQVQIPLSIAKFDLTECNTCPHNSVRQSGLFDNGDVDAKCSNNTCFKAKNKAYMEVQLSEAQERFGTVLLLTETNKADRKTVSATVVGETQYNESCEACTDRVAIMDDSITGSAWSYRRKSVH</sequence>
<dbReference type="Proteomes" id="UP001139646">
    <property type="component" value="Unassembled WGS sequence"/>
</dbReference>
<organism evidence="1 2">
    <name type="scientific">Colwellia maritima</name>
    <dbReference type="NCBI Taxonomy" id="2912588"/>
    <lineage>
        <taxon>Bacteria</taxon>
        <taxon>Pseudomonadati</taxon>
        <taxon>Pseudomonadota</taxon>
        <taxon>Gammaproteobacteria</taxon>
        <taxon>Alteromonadales</taxon>
        <taxon>Colwelliaceae</taxon>
        <taxon>Colwellia</taxon>
    </lineage>
</organism>
<comment type="caution">
    <text evidence="1">The sequence shown here is derived from an EMBL/GenBank/DDBJ whole genome shotgun (WGS) entry which is preliminary data.</text>
</comment>
<proteinExistence type="predicted"/>
<reference evidence="1" key="1">
    <citation type="submission" date="2022-01" db="EMBL/GenBank/DDBJ databases">
        <title>Colwellia maritima, isolated from seawater.</title>
        <authorList>
            <person name="Kristyanto S."/>
            <person name="Jung J."/>
            <person name="Jeon C.O."/>
        </authorList>
    </citation>
    <scope>NUCLEOTIDE SEQUENCE</scope>
    <source>
        <strain evidence="1">MSW7</strain>
    </source>
</reference>
<dbReference type="EMBL" id="JAKKSL010000007">
    <property type="protein sequence ID" value="MCI2286089.1"/>
    <property type="molecule type" value="Genomic_DNA"/>
</dbReference>
<dbReference type="RefSeq" id="WP_242289285.1">
    <property type="nucleotide sequence ID" value="NZ_JAKKSL010000007.1"/>
</dbReference>
<evidence type="ECO:0000313" key="1">
    <source>
        <dbReference type="EMBL" id="MCI2286089.1"/>
    </source>
</evidence>